<keyword evidence="1" id="KW-0175">Coiled coil</keyword>
<feature type="coiled-coil region" evidence="1">
    <location>
        <begin position="33"/>
        <end position="76"/>
    </location>
</feature>
<evidence type="ECO:0000256" key="1">
    <source>
        <dbReference type="SAM" id="Coils"/>
    </source>
</evidence>
<gene>
    <name evidence="2" type="ORF">GSOID_T00022070001</name>
</gene>
<dbReference type="EMBL" id="FN654474">
    <property type="protein sequence ID" value="CBY34086.1"/>
    <property type="molecule type" value="Genomic_DNA"/>
</dbReference>
<proteinExistence type="predicted"/>
<dbReference type="AlphaFoldDB" id="E4YEZ9"/>
<organism evidence="2">
    <name type="scientific">Oikopleura dioica</name>
    <name type="common">Tunicate</name>
    <dbReference type="NCBI Taxonomy" id="34765"/>
    <lineage>
        <taxon>Eukaryota</taxon>
        <taxon>Metazoa</taxon>
        <taxon>Chordata</taxon>
        <taxon>Tunicata</taxon>
        <taxon>Appendicularia</taxon>
        <taxon>Copelata</taxon>
        <taxon>Oikopleuridae</taxon>
        <taxon>Oikopleura</taxon>
    </lineage>
</organism>
<reference evidence="2" key="1">
    <citation type="journal article" date="2010" name="Science">
        <title>Plasticity of animal genome architecture unmasked by rapid evolution of a pelagic tunicate.</title>
        <authorList>
            <person name="Denoeud F."/>
            <person name="Henriet S."/>
            <person name="Mungpakdee S."/>
            <person name="Aury J.M."/>
            <person name="Da Silva C."/>
            <person name="Brinkmann H."/>
            <person name="Mikhaleva J."/>
            <person name="Olsen L.C."/>
            <person name="Jubin C."/>
            <person name="Canestro C."/>
            <person name="Bouquet J.M."/>
            <person name="Danks G."/>
            <person name="Poulain J."/>
            <person name="Campsteijn C."/>
            <person name="Adamski M."/>
            <person name="Cross I."/>
            <person name="Yadetie F."/>
            <person name="Muffato M."/>
            <person name="Louis A."/>
            <person name="Butcher S."/>
            <person name="Tsagkogeorga G."/>
            <person name="Konrad A."/>
            <person name="Singh S."/>
            <person name="Jensen M.F."/>
            <person name="Cong E.H."/>
            <person name="Eikeseth-Otteraa H."/>
            <person name="Noel B."/>
            <person name="Anthouard V."/>
            <person name="Porcel B.M."/>
            <person name="Kachouri-Lafond R."/>
            <person name="Nishino A."/>
            <person name="Ugolini M."/>
            <person name="Chourrout P."/>
            <person name="Nishida H."/>
            <person name="Aasland R."/>
            <person name="Huzurbazar S."/>
            <person name="Westhof E."/>
            <person name="Delsuc F."/>
            <person name="Lehrach H."/>
            <person name="Reinhardt R."/>
            <person name="Weissenbach J."/>
            <person name="Roy S.W."/>
            <person name="Artiguenave F."/>
            <person name="Postlethwait J.H."/>
            <person name="Manak J.R."/>
            <person name="Thompson E.M."/>
            <person name="Jaillon O."/>
            <person name="Du Pasquier L."/>
            <person name="Boudinot P."/>
            <person name="Liberles D.A."/>
            <person name="Volff J.N."/>
            <person name="Philippe H."/>
            <person name="Lenhard B."/>
            <person name="Roest Crollius H."/>
            <person name="Wincker P."/>
            <person name="Chourrout D."/>
        </authorList>
    </citation>
    <scope>NUCLEOTIDE SEQUENCE [LARGE SCALE GENOMIC DNA]</scope>
</reference>
<protein>
    <submittedName>
        <fullName evidence="2">Uncharacterized protein</fullName>
    </submittedName>
</protein>
<name>E4YEZ9_OIKDI</name>
<dbReference type="Proteomes" id="UP000011014">
    <property type="component" value="Unassembled WGS sequence"/>
</dbReference>
<sequence length="123" mass="14874">MANREPWEIEPCHARHQKEEMSFDKLCRKVLKRQDESERRVRLDLELKNLEHRQAIDDLSDQLEHLRSDLTSIQNALNKKWILLLKIFMTLLFSSFISAETKCSKRGDEFRAEPRRFRVFFKI</sequence>
<accession>E4YEZ9</accession>
<evidence type="ECO:0000313" key="2">
    <source>
        <dbReference type="EMBL" id="CBY34086.1"/>
    </source>
</evidence>